<reference evidence="2 3" key="1">
    <citation type="submission" date="2019-06" db="EMBL/GenBank/DDBJ databases">
        <title>Genome Sequence of the Brown Rot Fungal Pathogen Monilinia fructicola.</title>
        <authorList>
            <person name="De Miccolis Angelini R.M."/>
            <person name="Landi L."/>
            <person name="Abate D."/>
            <person name="Pollastro S."/>
            <person name="Romanazzi G."/>
            <person name="Faretra F."/>
        </authorList>
    </citation>
    <scope>NUCLEOTIDE SEQUENCE [LARGE SCALE GENOMIC DNA]</scope>
    <source>
        <strain evidence="2 3">Mfrc123</strain>
    </source>
</reference>
<feature type="chain" id="PRO_5024280593" evidence="1">
    <location>
        <begin position="21"/>
        <end position="82"/>
    </location>
</feature>
<dbReference type="EMBL" id="VICG01000004">
    <property type="protein sequence ID" value="KAA8573147.1"/>
    <property type="molecule type" value="Genomic_DNA"/>
</dbReference>
<dbReference type="AlphaFoldDB" id="A0A5M9JWX3"/>
<proteinExistence type="predicted"/>
<evidence type="ECO:0000313" key="2">
    <source>
        <dbReference type="EMBL" id="KAA8573147.1"/>
    </source>
</evidence>
<organism evidence="2 3">
    <name type="scientific">Monilinia fructicola</name>
    <name type="common">Brown rot fungus</name>
    <name type="synonym">Ciboria fructicola</name>
    <dbReference type="NCBI Taxonomy" id="38448"/>
    <lineage>
        <taxon>Eukaryota</taxon>
        <taxon>Fungi</taxon>
        <taxon>Dikarya</taxon>
        <taxon>Ascomycota</taxon>
        <taxon>Pezizomycotina</taxon>
        <taxon>Leotiomycetes</taxon>
        <taxon>Helotiales</taxon>
        <taxon>Sclerotiniaceae</taxon>
        <taxon>Monilinia</taxon>
    </lineage>
</organism>
<feature type="signal peptide" evidence="1">
    <location>
        <begin position="1"/>
        <end position="20"/>
    </location>
</feature>
<comment type="caution">
    <text evidence="2">The sequence shown here is derived from an EMBL/GenBank/DDBJ whole genome shotgun (WGS) entry which is preliminary data.</text>
</comment>
<evidence type="ECO:0000313" key="3">
    <source>
        <dbReference type="Proteomes" id="UP000322873"/>
    </source>
</evidence>
<name>A0A5M9JWX3_MONFR</name>
<keyword evidence="3" id="KW-1185">Reference proteome</keyword>
<dbReference type="Proteomes" id="UP000322873">
    <property type="component" value="Unassembled WGS sequence"/>
</dbReference>
<accession>A0A5M9JWX3</accession>
<sequence>MMMMFRESLVLGHVIKLLAGLSYYLEEIISTVPDHKDVFSLSSRKISHLHLNGSFAQLHDFSSSCLLRINLYLSLTATLVPN</sequence>
<gene>
    <name evidence="2" type="ORF">EYC84_003662</name>
</gene>
<protein>
    <submittedName>
        <fullName evidence="2">Uncharacterized protein</fullName>
    </submittedName>
</protein>
<keyword evidence="1" id="KW-0732">Signal</keyword>
<evidence type="ECO:0000256" key="1">
    <source>
        <dbReference type="SAM" id="SignalP"/>
    </source>
</evidence>